<keyword evidence="5" id="KW-0547">Nucleotide-binding</keyword>
<gene>
    <name evidence="10" type="ORF">HMPREF0179_00627</name>
</gene>
<dbReference type="InterPro" id="IPR003439">
    <property type="entry name" value="ABC_transporter-like_ATP-bd"/>
</dbReference>
<name>E5Y366_BILW3</name>
<dbReference type="PROSITE" id="PS50893">
    <property type="entry name" value="ABC_TRANSPORTER_2"/>
    <property type="match status" value="1"/>
</dbReference>
<comment type="caution">
    <text evidence="10">The sequence shown here is derived from an EMBL/GenBank/DDBJ whole genome shotgun (WGS) entry which is preliminary data.</text>
</comment>
<dbReference type="EMBL" id="ADCP02000001">
    <property type="protein sequence ID" value="EFV45532.1"/>
    <property type="molecule type" value="Genomic_DNA"/>
</dbReference>
<dbReference type="Pfam" id="PF17912">
    <property type="entry name" value="OB_MalK"/>
    <property type="match status" value="1"/>
</dbReference>
<dbReference type="Gene3D" id="2.40.50.100">
    <property type="match status" value="1"/>
</dbReference>
<dbReference type="STRING" id="563192.HMPREF0179_00627"/>
<evidence type="ECO:0000256" key="7">
    <source>
        <dbReference type="ARBA" id="ARBA00022967"/>
    </source>
</evidence>
<dbReference type="SMART" id="SM00382">
    <property type="entry name" value="AAA"/>
    <property type="match status" value="1"/>
</dbReference>
<dbReference type="GO" id="GO:0005524">
    <property type="term" value="F:ATP binding"/>
    <property type="evidence" value="ECO:0007669"/>
    <property type="project" value="UniProtKB-KW"/>
</dbReference>
<keyword evidence="1" id="KW-0813">Transport</keyword>
<dbReference type="InterPro" id="IPR012340">
    <property type="entry name" value="NA-bd_OB-fold"/>
</dbReference>
<evidence type="ECO:0000256" key="5">
    <source>
        <dbReference type="ARBA" id="ARBA00022741"/>
    </source>
</evidence>
<dbReference type="AlphaFoldDB" id="E5Y366"/>
<evidence type="ECO:0000256" key="4">
    <source>
        <dbReference type="ARBA" id="ARBA00022597"/>
    </source>
</evidence>
<keyword evidence="8" id="KW-0472">Membrane</keyword>
<proteinExistence type="predicted"/>
<feature type="domain" description="ABC transporter" evidence="9">
    <location>
        <begin position="4"/>
        <end position="234"/>
    </location>
</feature>
<dbReference type="InterPro" id="IPR008995">
    <property type="entry name" value="Mo/tungstate-bd_C_term_dom"/>
</dbReference>
<keyword evidence="2" id="KW-1003">Cell membrane</keyword>
<sequence>MARVQLKNVEKTFNKNKVLKGINVEVPDGSFMVMVGPSGCGKSTALRCIAGLEEVTGGSIFIGDEDVTSKEPKDRNIAMVFQNYALYPHMNVFDNITYGLKVRGIPADERKRRAEDAAKLLGLDGLLDRMPKQLSGGQRQRVAMGRAIVREPSVFLFDEPLSNLDANLRNQMRIELRRLHQRLATTSIYVTHDQVEAMTLAEKILVLRAGNIEQYGTPDDIYLHPASVFVAQFMGSPSMNMIPATTDGEKLILPDGTPLSGVAASDIRLAAAPSKDVLVGLRCEDLLLDPEGSVQVTVDIIEALGPDTLAYCHPIAGKAGGVADQSAIIVRLPGTRRPAPGDAIRLSVRAGHGHVFDPASGLRCL</sequence>
<keyword evidence="11" id="KW-1185">Reference proteome</keyword>
<dbReference type="InterPro" id="IPR040582">
    <property type="entry name" value="OB_MalK-like"/>
</dbReference>
<dbReference type="GO" id="GO:0055052">
    <property type="term" value="C:ATP-binding cassette (ABC) transporter complex, substrate-binding subunit-containing"/>
    <property type="evidence" value="ECO:0007669"/>
    <property type="project" value="TreeGrafter"/>
</dbReference>
<dbReference type="FunFam" id="3.40.50.300:FF:000042">
    <property type="entry name" value="Maltose/maltodextrin ABC transporter, ATP-binding protein"/>
    <property type="match status" value="1"/>
</dbReference>
<keyword evidence="3" id="KW-0997">Cell inner membrane</keyword>
<dbReference type="GO" id="GO:0015794">
    <property type="term" value="P:glycerol-3-phosphate transmembrane transport"/>
    <property type="evidence" value="ECO:0007669"/>
    <property type="project" value="TreeGrafter"/>
</dbReference>
<keyword evidence="4" id="KW-0762">Sugar transport</keyword>
<dbReference type="PROSITE" id="PS00211">
    <property type="entry name" value="ABC_TRANSPORTER_1"/>
    <property type="match status" value="1"/>
</dbReference>
<evidence type="ECO:0000256" key="2">
    <source>
        <dbReference type="ARBA" id="ARBA00022475"/>
    </source>
</evidence>
<dbReference type="Gene3D" id="2.40.50.140">
    <property type="entry name" value="Nucleic acid-binding proteins"/>
    <property type="match status" value="1"/>
</dbReference>
<evidence type="ECO:0000256" key="3">
    <source>
        <dbReference type="ARBA" id="ARBA00022519"/>
    </source>
</evidence>
<dbReference type="CDD" id="cd03301">
    <property type="entry name" value="ABC_MalK_N"/>
    <property type="match status" value="1"/>
</dbReference>
<evidence type="ECO:0000256" key="1">
    <source>
        <dbReference type="ARBA" id="ARBA00022448"/>
    </source>
</evidence>
<organism evidence="10 11">
    <name type="scientific">Bilophila wadsworthia (strain 3_1_6)</name>
    <dbReference type="NCBI Taxonomy" id="563192"/>
    <lineage>
        <taxon>Bacteria</taxon>
        <taxon>Pseudomonadati</taxon>
        <taxon>Thermodesulfobacteriota</taxon>
        <taxon>Desulfovibrionia</taxon>
        <taxon>Desulfovibrionales</taxon>
        <taxon>Desulfovibrionaceae</taxon>
        <taxon>Bilophila</taxon>
    </lineage>
</organism>
<evidence type="ECO:0000259" key="9">
    <source>
        <dbReference type="PROSITE" id="PS50893"/>
    </source>
</evidence>
<dbReference type="InterPro" id="IPR027417">
    <property type="entry name" value="P-loop_NTPase"/>
</dbReference>
<dbReference type="Proteomes" id="UP000006034">
    <property type="component" value="Unassembled WGS sequence"/>
</dbReference>
<dbReference type="GeneID" id="78085770"/>
<dbReference type="InterPro" id="IPR017871">
    <property type="entry name" value="ABC_transporter-like_CS"/>
</dbReference>
<dbReference type="GO" id="GO:0140359">
    <property type="term" value="F:ABC-type transporter activity"/>
    <property type="evidence" value="ECO:0007669"/>
    <property type="project" value="InterPro"/>
</dbReference>
<dbReference type="HOGENOM" id="CLU_000604_1_1_7"/>
<evidence type="ECO:0000313" key="10">
    <source>
        <dbReference type="EMBL" id="EFV45532.1"/>
    </source>
</evidence>
<dbReference type="InterPro" id="IPR047641">
    <property type="entry name" value="ABC_transpr_MalK/UgpC-like"/>
</dbReference>
<dbReference type="Gene3D" id="3.40.50.300">
    <property type="entry name" value="P-loop containing nucleotide triphosphate hydrolases"/>
    <property type="match status" value="1"/>
</dbReference>
<keyword evidence="6 10" id="KW-0067">ATP-binding</keyword>
<dbReference type="PANTHER" id="PTHR43875:SF12">
    <property type="entry name" value="SN-GLYCEROL-3-PHOSPHATE IMPORT ATP-BINDING PROTEIN UGPC"/>
    <property type="match status" value="1"/>
</dbReference>
<dbReference type="GO" id="GO:0008643">
    <property type="term" value="P:carbohydrate transport"/>
    <property type="evidence" value="ECO:0007669"/>
    <property type="project" value="InterPro"/>
</dbReference>
<evidence type="ECO:0000313" key="11">
    <source>
        <dbReference type="Proteomes" id="UP000006034"/>
    </source>
</evidence>
<reference evidence="10 11" key="2">
    <citation type="submission" date="2013-04" db="EMBL/GenBank/DDBJ databases">
        <title>The Genome Sequence of Bilophila wadsworthia 3_1_6.</title>
        <authorList>
            <consortium name="The Broad Institute Genomics Platform"/>
            <person name="Earl A."/>
            <person name="Ward D."/>
            <person name="Feldgarden M."/>
            <person name="Gevers D."/>
            <person name="Sibley C."/>
            <person name="Strauss J."/>
            <person name="Allen-Vercoe E."/>
            <person name="Walker B."/>
            <person name="Young S."/>
            <person name="Zeng Q."/>
            <person name="Gargeya S."/>
            <person name="Fitzgerald M."/>
            <person name="Haas B."/>
            <person name="Abouelleil A."/>
            <person name="Allen A.W."/>
            <person name="Alvarado L."/>
            <person name="Arachchi H.M."/>
            <person name="Berlin A.M."/>
            <person name="Chapman S.B."/>
            <person name="Gainer-Dewar J."/>
            <person name="Goldberg J."/>
            <person name="Griggs A."/>
            <person name="Gujja S."/>
            <person name="Hansen M."/>
            <person name="Howarth C."/>
            <person name="Imamovic A."/>
            <person name="Ireland A."/>
            <person name="Larimer J."/>
            <person name="McCowan C."/>
            <person name="Murphy C."/>
            <person name="Pearson M."/>
            <person name="Poon T.W."/>
            <person name="Priest M."/>
            <person name="Roberts A."/>
            <person name="Saif S."/>
            <person name="Shea T."/>
            <person name="Sisk P."/>
            <person name="Sykes S."/>
            <person name="Wortman J."/>
            <person name="Nusbaum C."/>
            <person name="Birren B."/>
        </authorList>
    </citation>
    <scope>NUCLEOTIDE SEQUENCE [LARGE SCALE GENOMIC DNA]</scope>
    <source>
        <strain evidence="10 11">3_1_6</strain>
    </source>
</reference>
<dbReference type="Pfam" id="PF00005">
    <property type="entry name" value="ABC_tran"/>
    <property type="match status" value="1"/>
</dbReference>
<dbReference type="PANTHER" id="PTHR43875">
    <property type="entry name" value="MALTODEXTRIN IMPORT ATP-BINDING PROTEIN MSMX"/>
    <property type="match status" value="1"/>
</dbReference>
<dbReference type="OrthoDB" id="9809450at2"/>
<dbReference type="GO" id="GO:0001407">
    <property type="term" value="P:glycerophosphodiester transmembrane transport"/>
    <property type="evidence" value="ECO:0007669"/>
    <property type="project" value="TreeGrafter"/>
</dbReference>
<dbReference type="SUPFAM" id="SSF50331">
    <property type="entry name" value="MOP-like"/>
    <property type="match status" value="1"/>
</dbReference>
<dbReference type="eggNOG" id="COG3842">
    <property type="taxonomic scope" value="Bacteria"/>
</dbReference>
<dbReference type="NCBIfam" id="NF008653">
    <property type="entry name" value="PRK11650.1"/>
    <property type="match status" value="1"/>
</dbReference>
<protein>
    <submittedName>
        <fullName evidence="10">sn-glycerol 3-phosphate transport system ATP-binding protein</fullName>
    </submittedName>
</protein>
<evidence type="ECO:0000256" key="6">
    <source>
        <dbReference type="ARBA" id="ARBA00022840"/>
    </source>
</evidence>
<evidence type="ECO:0000256" key="8">
    <source>
        <dbReference type="ARBA" id="ARBA00023136"/>
    </source>
</evidence>
<accession>E5Y366</accession>
<dbReference type="GO" id="GO:0016887">
    <property type="term" value="F:ATP hydrolysis activity"/>
    <property type="evidence" value="ECO:0007669"/>
    <property type="project" value="InterPro"/>
</dbReference>
<dbReference type="SUPFAM" id="SSF52540">
    <property type="entry name" value="P-loop containing nucleoside triphosphate hydrolases"/>
    <property type="match status" value="1"/>
</dbReference>
<keyword evidence="7" id="KW-1278">Translocase</keyword>
<reference evidence="10 11" key="1">
    <citation type="submission" date="2010-10" db="EMBL/GenBank/DDBJ databases">
        <authorList>
            <consortium name="The Broad Institute Genome Sequencing Platform"/>
            <person name="Ward D."/>
            <person name="Earl A."/>
            <person name="Feldgarden M."/>
            <person name="Young S.K."/>
            <person name="Gargeya S."/>
            <person name="Zeng Q."/>
            <person name="Alvarado L."/>
            <person name="Berlin A."/>
            <person name="Bochicchio J."/>
            <person name="Chapman S.B."/>
            <person name="Chen Z."/>
            <person name="Freedman E."/>
            <person name="Gellesch M."/>
            <person name="Goldberg J."/>
            <person name="Griggs A."/>
            <person name="Gujja S."/>
            <person name="Heilman E."/>
            <person name="Heiman D."/>
            <person name="Howarth C."/>
            <person name="Mehta T."/>
            <person name="Neiman D."/>
            <person name="Pearson M."/>
            <person name="Roberts A."/>
            <person name="Saif S."/>
            <person name="Shea T."/>
            <person name="Shenoy N."/>
            <person name="Sisk P."/>
            <person name="Stolte C."/>
            <person name="Sykes S."/>
            <person name="White J."/>
            <person name="Yandava C."/>
            <person name="Allen-Vercoe E."/>
            <person name="Sibley C."/>
            <person name="Ambrose C.E."/>
            <person name="Strauss J."/>
            <person name="Daigneault M."/>
            <person name="Haas B."/>
            <person name="Nusbaum C."/>
            <person name="Birren B."/>
        </authorList>
    </citation>
    <scope>NUCLEOTIDE SEQUENCE [LARGE SCALE GENOMIC DNA]</scope>
    <source>
        <strain evidence="10 11">3_1_6</strain>
    </source>
</reference>
<dbReference type="RefSeq" id="WP_005024881.1">
    <property type="nucleotide sequence ID" value="NZ_KE150238.1"/>
</dbReference>
<dbReference type="InterPro" id="IPR015855">
    <property type="entry name" value="ABC_transpr_MalK-like"/>
</dbReference>
<dbReference type="InterPro" id="IPR003593">
    <property type="entry name" value="AAA+_ATPase"/>
</dbReference>